<comment type="function">
    <text evidence="9">Couples transcription and DNA repair by recognizing RNA polymerase (RNAP) stalled at DNA lesions. Mediates ATP-dependent release of RNAP and its truncated transcript from the DNA, and recruitment of nucleotide excision repair machinery to the damaged site.</text>
</comment>
<dbReference type="SUPFAM" id="SSF143517">
    <property type="entry name" value="TRCF domain-like"/>
    <property type="match status" value="1"/>
</dbReference>
<dbReference type="SMART" id="SM01058">
    <property type="entry name" value="CarD_TRCF"/>
    <property type="match status" value="1"/>
</dbReference>
<evidence type="ECO:0000256" key="8">
    <source>
        <dbReference type="ARBA" id="ARBA00023204"/>
    </source>
</evidence>
<gene>
    <name evidence="9" type="primary">mfd</name>
    <name evidence="13" type="ORF">HHL28_05000</name>
</gene>
<evidence type="ECO:0000259" key="11">
    <source>
        <dbReference type="PROSITE" id="PS51192"/>
    </source>
</evidence>
<dbReference type="PANTHER" id="PTHR47964">
    <property type="entry name" value="ATP-DEPENDENT DNA HELICASE HOMOLOG RECG, CHLOROPLASTIC"/>
    <property type="match status" value="1"/>
</dbReference>
<accession>A0A858R547</accession>
<protein>
    <recommendedName>
        <fullName evidence="9">Transcription-repair-coupling factor</fullName>
        <shortName evidence="9">TRCF</shortName>
        <ecNumber evidence="9">3.6.4.-</ecNumber>
    </recommendedName>
</protein>
<evidence type="ECO:0000259" key="12">
    <source>
        <dbReference type="PROSITE" id="PS51194"/>
    </source>
</evidence>
<dbReference type="GO" id="GO:0003684">
    <property type="term" value="F:damaged DNA binding"/>
    <property type="evidence" value="ECO:0007669"/>
    <property type="project" value="InterPro"/>
</dbReference>
<dbReference type="InterPro" id="IPR011545">
    <property type="entry name" value="DEAD/DEAH_box_helicase_dom"/>
</dbReference>
<dbReference type="InterPro" id="IPR005118">
    <property type="entry name" value="TRCF_C"/>
</dbReference>
<comment type="similarity">
    <text evidence="9">In the C-terminal section; belongs to the helicase family. RecG subfamily.</text>
</comment>
<keyword evidence="5 13" id="KW-0347">Helicase</keyword>
<dbReference type="SUPFAM" id="SSF141259">
    <property type="entry name" value="CarD-like"/>
    <property type="match status" value="1"/>
</dbReference>
<dbReference type="GO" id="GO:0003678">
    <property type="term" value="F:DNA helicase activity"/>
    <property type="evidence" value="ECO:0007669"/>
    <property type="project" value="TreeGrafter"/>
</dbReference>
<evidence type="ECO:0000256" key="9">
    <source>
        <dbReference type="HAMAP-Rule" id="MF_00969"/>
    </source>
</evidence>
<dbReference type="Gene3D" id="3.40.50.11180">
    <property type="match status" value="1"/>
</dbReference>
<dbReference type="InterPro" id="IPR003711">
    <property type="entry name" value="CarD-like/TRCF_RID"/>
</dbReference>
<dbReference type="PANTHER" id="PTHR47964:SF1">
    <property type="entry name" value="ATP-DEPENDENT DNA HELICASE HOMOLOG RECG, CHLOROPLASTIC"/>
    <property type="match status" value="1"/>
</dbReference>
<dbReference type="InterPro" id="IPR047112">
    <property type="entry name" value="RecG/Mfd"/>
</dbReference>
<keyword evidence="3 9" id="KW-0227">DNA damage</keyword>
<dbReference type="KEGG" id="acru:HHL28_05000"/>
<feature type="region of interest" description="Disordered" evidence="10">
    <location>
        <begin position="253"/>
        <end position="282"/>
    </location>
</feature>
<dbReference type="Pfam" id="PF00270">
    <property type="entry name" value="DEAD"/>
    <property type="match status" value="1"/>
</dbReference>
<name>A0A858R547_9PROT</name>
<dbReference type="InterPro" id="IPR027417">
    <property type="entry name" value="P-loop_NTPase"/>
</dbReference>
<keyword evidence="2 9" id="KW-0547">Nucleotide-binding</keyword>
<dbReference type="Pfam" id="PF03461">
    <property type="entry name" value="TRCF"/>
    <property type="match status" value="1"/>
</dbReference>
<comment type="similarity">
    <text evidence="9">In the N-terminal section; belongs to the UvrB family.</text>
</comment>
<dbReference type="PROSITE" id="PS51192">
    <property type="entry name" value="HELICASE_ATP_BIND_1"/>
    <property type="match status" value="1"/>
</dbReference>
<evidence type="ECO:0000256" key="4">
    <source>
        <dbReference type="ARBA" id="ARBA00022801"/>
    </source>
</evidence>
<dbReference type="Gene3D" id="3.90.1150.50">
    <property type="entry name" value="Transcription-repair-coupling factor, D7 domain"/>
    <property type="match status" value="1"/>
</dbReference>
<dbReference type="SMART" id="SM00490">
    <property type="entry name" value="HELICc"/>
    <property type="match status" value="1"/>
</dbReference>
<evidence type="ECO:0000313" key="13">
    <source>
        <dbReference type="EMBL" id="QJE72540.1"/>
    </source>
</evidence>
<keyword evidence="8 9" id="KW-0234">DNA repair</keyword>
<dbReference type="GO" id="GO:0005524">
    <property type="term" value="F:ATP binding"/>
    <property type="evidence" value="ECO:0007669"/>
    <property type="project" value="UniProtKB-UniRule"/>
</dbReference>
<keyword evidence="7 9" id="KW-0238">DNA-binding</keyword>
<dbReference type="Gene3D" id="3.40.50.300">
    <property type="entry name" value="P-loop containing nucleotide triphosphate hydrolases"/>
    <property type="match status" value="2"/>
</dbReference>
<feature type="domain" description="Helicase ATP-binding" evidence="11">
    <location>
        <begin position="521"/>
        <end position="682"/>
    </location>
</feature>
<dbReference type="Pfam" id="PF00271">
    <property type="entry name" value="Helicase_C"/>
    <property type="match status" value="1"/>
</dbReference>
<keyword evidence="6 9" id="KW-0067">ATP-binding</keyword>
<dbReference type="GO" id="GO:0000716">
    <property type="term" value="P:transcription-coupled nucleotide-excision repair, DNA damage recognition"/>
    <property type="evidence" value="ECO:0007669"/>
    <property type="project" value="UniProtKB-UniRule"/>
</dbReference>
<dbReference type="GO" id="GO:0006355">
    <property type="term" value="P:regulation of DNA-templated transcription"/>
    <property type="evidence" value="ECO:0007669"/>
    <property type="project" value="UniProtKB-UniRule"/>
</dbReference>
<evidence type="ECO:0000256" key="7">
    <source>
        <dbReference type="ARBA" id="ARBA00023125"/>
    </source>
</evidence>
<evidence type="ECO:0000256" key="3">
    <source>
        <dbReference type="ARBA" id="ARBA00022763"/>
    </source>
</evidence>
<dbReference type="PROSITE" id="PS51194">
    <property type="entry name" value="HELICASE_CTER"/>
    <property type="match status" value="1"/>
</dbReference>
<evidence type="ECO:0000256" key="10">
    <source>
        <dbReference type="SAM" id="MobiDB-lite"/>
    </source>
</evidence>
<keyword evidence="4 9" id="KW-0378">Hydrolase</keyword>
<comment type="subcellular location">
    <subcellularLocation>
        <location evidence="9">Cytoplasm</location>
    </subcellularLocation>
</comment>
<dbReference type="HAMAP" id="MF_00969">
    <property type="entry name" value="TRCF"/>
    <property type="match status" value="1"/>
</dbReference>
<evidence type="ECO:0000256" key="1">
    <source>
        <dbReference type="ARBA" id="ARBA00022490"/>
    </source>
</evidence>
<sequence>MARRMESLRALARGEVEGPAIVLATAASLLRRVPGREALAGAAVELAAGQELDPDALRAELARLGHVLLPEADEPGEAMVNGTRLRIHRAVDNAVVLAEYPSGRTLDKLTLDGEPVERVTLGAASELLLDTAAARRFEGGYAALAGPAAGRDPVREGVAGLRRPSGVEHWLPLFHDRMDSLFDLLPGCPVSLDERAEGVRDLRLAEITEAHRRRQARMELDRKAGLPPYPPVPVASAFLGAADWDFGLATRKVTSLDDDPPETGRKADDRGGRHLETVPDPDDLDGLRSFLEGWRKEGRRLVAAVSRPSEALALARLVGRRGLGDGAVVKDWAEAQALPPGTIAAAVLPLESGFTAPGIGVLARTDLLKQGAAKVAGPATLPESAGLALGALVVHPEHGVALADGLEAVQAAGAPHDCLKLVYKDGDSLFVPVENLDLLHPAGPGAGVDKLGGQGWANRLDKAKAQAEEMARALLEAAARRKATRHPPIKPPRRAWRAFLSGFPYELTPDQETTIDAVLADLAAGHTMDRLVVGDVGVGKTEVALRAAFAVAMSGRQVAVVAPTSPLARQHLEDFADRFAGFPVSTGYLGRGQPAADAKAVKAGLADGSLRLVVGTHAVLAKGVTFRDLGLLVLDEEHRFGVKQKERLRELSAGTHTLAMSATPIPRTLRQALEGLRDVSIITTLPAERRPVRTEAVTLSDGLLRDTLRREAARGGQGFVIVPRIDDLEPMKERLGRLVPELGLVEAHGKLRPEELEDRVERFARGGCDVLLATNIVETGLDIPNANTIIVHRADRFGLAQLHQLRGRVGRSRRQAWAYLTWPEDRPPSPQGMERLHALAALTGPGAGWAVAERDMELRGGGDLLGEAQSGHVRDVGPALFQALVRDAMAAAKGETPDATWSPRIALDRPALLPPALVPEPGRRMEIYARLSRMTDPAQRDALAADLRHPGQPLPAEAEALLDLAELKLLCRRAGVESLDIGPKGAVLGLRPGVEPPAGAEVRDDGKLRVTWDDPAGRMGRVRGCWRRWP</sequence>
<evidence type="ECO:0000256" key="5">
    <source>
        <dbReference type="ARBA" id="ARBA00022806"/>
    </source>
</evidence>
<dbReference type="GO" id="GO:0016787">
    <property type="term" value="F:hydrolase activity"/>
    <property type="evidence" value="ECO:0007669"/>
    <property type="project" value="UniProtKB-KW"/>
</dbReference>
<dbReference type="InterPro" id="IPR001650">
    <property type="entry name" value="Helicase_C-like"/>
</dbReference>
<dbReference type="Proteomes" id="UP000501891">
    <property type="component" value="Chromosome"/>
</dbReference>
<reference evidence="13" key="1">
    <citation type="submission" date="2020-04" db="EMBL/GenBank/DDBJ databases">
        <title>A desert anoxygenic phototrophic bacterium fixes CO2 using RubisCO under aerobic conditions.</title>
        <authorList>
            <person name="Tang K."/>
        </authorList>
    </citation>
    <scope>NUCLEOTIDE SEQUENCE [LARGE SCALE GENOMIC DNA]</scope>
    <source>
        <strain evidence="13">MIMtkB3</strain>
    </source>
</reference>
<evidence type="ECO:0000256" key="2">
    <source>
        <dbReference type="ARBA" id="ARBA00022741"/>
    </source>
</evidence>
<feature type="compositionally biased region" description="Basic and acidic residues" evidence="10">
    <location>
        <begin position="262"/>
        <end position="277"/>
    </location>
</feature>
<proteinExistence type="inferred from homology"/>
<evidence type="ECO:0000256" key="6">
    <source>
        <dbReference type="ARBA" id="ARBA00022840"/>
    </source>
</evidence>
<dbReference type="Pfam" id="PF02559">
    <property type="entry name" value="CarD_TRCF_RID"/>
    <property type="match status" value="1"/>
</dbReference>
<evidence type="ECO:0000313" key="14">
    <source>
        <dbReference type="Proteomes" id="UP000501891"/>
    </source>
</evidence>
<dbReference type="SMART" id="SM00982">
    <property type="entry name" value="TRCF"/>
    <property type="match status" value="1"/>
</dbReference>
<dbReference type="SUPFAM" id="SSF52540">
    <property type="entry name" value="P-loop containing nucleoside triphosphate hydrolases"/>
    <property type="match status" value="4"/>
</dbReference>
<keyword evidence="14" id="KW-1185">Reference proteome</keyword>
<dbReference type="InterPro" id="IPR014001">
    <property type="entry name" value="Helicase_ATP-bd"/>
</dbReference>
<organism evidence="13 14">
    <name type="scientific">Aerophototrophica crusticola</name>
    <dbReference type="NCBI Taxonomy" id="1709002"/>
    <lineage>
        <taxon>Bacteria</taxon>
        <taxon>Pseudomonadati</taxon>
        <taxon>Pseudomonadota</taxon>
        <taxon>Alphaproteobacteria</taxon>
        <taxon>Rhodospirillales</taxon>
        <taxon>Rhodospirillaceae</taxon>
        <taxon>Aerophototrophica</taxon>
    </lineage>
</organism>
<feature type="domain" description="Helicase C-terminal" evidence="12">
    <location>
        <begin position="703"/>
        <end position="857"/>
    </location>
</feature>
<dbReference type="EC" id="3.6.4.-" evidence="9"/>
<dbReference type="EMBL" id="CP051775">
    <property type="protein sequence ID" value="QJE72540.1"/>
    <property type="molecule type" value="Genomic_DNA"/>
</dbReference>
<dbReference type="SMART" id="SM00487">
    <property type="entry name" value="DEXDc"/>
    <property type="match status" value="1"/>
</dbReference>
<dbReference type="GO" id="GO:0005737">
    <property type="term" value="C:cytoplasm"/>
    <property type="evidence" value="ECO:0007669"/>
    <property type="project" value="UniProtKB-SubCell"/>
</dbReference>
<dbReference type="CDD" id="cd17991">
    <property type="entry name" value="DEXHc_TRCF"/>
    <property type="match status" value="1"/>
</dbReference>
<keyword evidence="1 9" id="KW-0963">Cytoplasm</keyword>
<dbReference type="InterPro" id="IPR036101">
    <property type="entry name" value="CarD-like/TRCF_RID_sf"/>
</dbReference>
<dbReference type="Gene3D" id="2.40.10.170">
    <property type="match status" value="1"/>
</dbReference>
<dbReference type="AlphaFoldDB" id="A0A858R547"/>
<dbReference type="InterPro" id="IPR037235">
    <property type="entry name" value="TRCF-like_C_D7"/>
</dbReference>
<dbReference type="InterPro" id="IPR004576">
    <property type="entry name" value="Mfd"/>
</dbReference>